<dbReference type="PANTHER" id="PTHR12110:SF21">
    <property type="entry name" value="XYLOSE ISOMERASE-LIKE TIM BARREL DOMAIN-CONTAINING PROTEIN"/>
    <property type="match status" value="1"/>
</dbReference>
<keyword evidence="3" id="KW-1185">Reference proteome</keyword>
<organism evidence="2 3">
    <name type="scientific">Paenibacillus nicotianae</name>
    <dbReference type="NCBI Taxonomy" id="1526551"/>
    <lineage>
        <taxon>Bacteria</taxon>
        <taxon>Bacillati</taxon>
        <taxon>Bacillota</taxon>
        <taxon>Bacilli</taxon>
        <taxon>Bacillales</taxon>
        <taxon>Paenibacillaceae</taxon>
        <taxon>Paenibacillus</taxon>
    </lineage>
</organism>
<evidence type="ECO:0000259" key="1">
    <source>
        <dbReference type="Pfam" id="PF01261"/>
    </source>
</evidence>
<dbReference type="InterPro" id="IPR050312">
    <property type="entry name" value="IolE/XylAMocC-like"/>
</dbReference>
<sequence length="282" mass="32006">MMKQGVLAHIYGQLPLAELAARVSAGGFTSVQLALAKAISDIDTSNGRLSPGLANHIAEQFDRQNVRIAVLGCYIDPIHPDQNERRYGIERFKEHLRYARDFGCSMVATETGGYTTYQSSEPERYAEVGWRILEETISELAEEADKWGVHMAIEPVADHTLHSTERMLQLIEDIPTTAIGMLFDPCNMMKIEHVDHQEEFLRDTFEKLAHRMLLIHAKDFTFAPDGSKPYSTAGKGILDYPLFFRLLQQYKPHIDISLEGVPLEDLPQASLYMRQIWQNVQS</sequence>
<dbReference type="Gene3D" id="3.20.20.150">
    <property type="entry name" value="Divalent-metal-dependent TIM barrel enzymes"/>
    <property type="match status" value="1"/>
</dbReference>
<reference evidence="3" key="1">
    <citation type="journal article" date="2019" name="Int. J. Syst. Evol. Microbiol.">
        <title>The Global Catalogue of Microorganisms (GCM) 10K type strain sequencing project: providing services to taxonomists for standard genome sequencing and annotation.</title>
        <authorList>
            <consortium name="The Broad Institute Genomics Platform"/>
            <consortium name="The Broad Institute Genome Sequencing Center for Infectious Disease"/>
            <person name="Wu L."/>
            <person name="Ma J."/>
        </authorList>
    </citation>
    <scope>NUCLEOTIDE SEQUENCE [LARGE SCALE GENOMIC DNA]</scope>
    <source>
        <strain evidence="3">CGMCC 1.15067</strain>
    </source>
</reference>
<comment type="caution">
    <text evidence="2">The sequence shown here is derived from an EMBL/GenBank/DDBJ whole genome shotgun (WGS) entry which is preliminary data.</text>
</comment>
<feature type="domain" description="Xylose isomerase-like TIM barrel" evidence="1">
    <location>
        <begin position="23"/>
        <end position="265"/>
    </location>
</feature>
<dbReference type="InterPro" id="IPR013022">
    <property type="entry name" value="Xyl_isomerase-like_TIM-brl"/>
</dbReference>
<dbReference type="GO" id="GO:0016853">
    <property type="term" value="F:isomerase activity"/>
    <property type="evidence" value="ECO:0007669"/>
    <property type="project" value="UniProtKB-KW"/>
</dbReference>
<evidence type="ECO:0000313" key="3">
    <source>
        <dbReference type="Proteomes" id="UP001597403"/>
    </source>
</evidence>
<dbReference type="SUPFAM" id="SSF51658">
    <property type="entry name" value="Xylose isomerase-like"/>
    <property type="match status" value="1"/>
</dbReference>
<dbReference type="PANTHER" id="PTHR12110">
    <property type="entry name" value="HYDROXYPYRUVATE ISOMERASE"/>
    <property type="match status" value="1"/>
</dbReference>
<gene>
    <name evidence="2" type="ORF">ACFSGI_02715</name>
</gene>
<keyword evidence="2" id="KW-0413">Isomerase</keyword>
<dbReference type="InterPro" id="IPR036237">
    <property type="entry name" value="Xyl_isomerase-like_sf"/>
</dbReference>
<protein>
    <submittedName>
        <fullName evidence="2">Sugar phosphate isomerase/epimerase family protein</fullName>
    </submittedName>
</protein>
<proteinExistence type="predicted"/>
<name>A0ABW4UR30_9BACL</name>
<dbReference type="RefSeq" id="WP_379282361.1">
    <property type="nucleotide sequence ID" value="NZ_JBHUGF010000006.1"/>
</dbReference>
<dbReference type="EMBL" id="JBHUGF010000006">
    <property type="protein sequence ID" value="MFD1988886.1"/>
    <property type="molecule type" value="Genomic_DNA"/>
</dbReference>
<accession>A0ABW4UR30</accession>
<evidence type="ECO:0000313" key="2">
    <source>
        <dbReference type="EMBL" id="MFD1988886.1"/>
    </source>
</evidence>
<dbReference type="Proteomes" id="UP001597403">
    <property type="component" value="Unassembled WGS sequence"/>
</dbReference>
<dbReference type="Pfam" id="PF01261">
    <property type="entry name" value="AP_endonuc_2"/>
    <property type="match status" value="1"/>
</dbReference>